<dbReference type="SUPFAM" id="SSF57716">
    <property type="entry name" value="Glucocorticoid receptor-like (DNA-binding domain)"/>
    <property type="match status" value="4"/>
</dbReference>
<accession>A0A5C3N5Q6</accession>
<keyword evidence="8" id="KW-1185">Reference proteome</keyword>
<keyword evidence="3 5" id="KW-0862">Zinc</keyword>
<keyword evidence="4 5" id="KW-0440">LIM domain</keyword>
<feature type="domain" description="LIM zinc-binding" evidence="6">
    <location>
        <begin position="1"/>
        <end position="59"/>
    </location>
</feature>
<dbReference type="AlphaFoldDB" id="A0A5C3N5Q6"/>
<name>A0A5C3N5Q6_9AGAM</name>
<reference evidence="7 8" key="1">
    <citation type="journal article" date="2019" name="Nat. Ecol. Evol.">
        <title>Megaphylogeny resolves global patterns of mushroom evolution.</title>
        <authorList>
            <person name="Varga T."/>
            <person name="Krizsan K."/>
            <person name="Foldi C."/>
            <person name="Dima B."/>
            <person name="Sanchez-Garcia M."/>
            <person name="Sanchez-Ramirez S."/>
            <person name="Szollosi G.J."/>
            <person name="Szarkandi J.G."/>
            <person name="Papp V."/>
            <person name="Albert L."/>
            <person name="Andreopoulos W."/>
            <person name="Angelini C."/>
            <person name="Antonin V."/>
            <person name="Barry K.W."/>
            <person name="Bougher N.L."/>
            <person name="Buchanan P."/>
            <person name="Buyck B."/>
            <person name="Bense V."/>
            <person name="Catcheside P."/>
            <person name="Chovatia M."/>
            <person name="Cooper J."/>
            <person name="Damon W."/>
            <person name="Desjardin D."/>
            <person name="Finy P."/>
            <person name="Geml J."/>
            <person name="Haridas S."/>
            <person name="Hughes K."/>
            <person name="Justo A."/>
            <person name="Karasinski D."/>
            <person name="Kautmanova I."/>
            <person name="Kiss B."/>
            <person name="Kocsube S."/>
            <person name="Kotiranta H."/>
            <person name="LaButti K.M."/>
            <person name="Lechner B.E."/>
            <person name="Liimatainen K."/>
            <person name="Lipzen A."/>
            <person name="Lukacs Z."/>
            <person name="Mihaltcheva S."/>
            <person name="Morgado L.N."/>
            <person name="Niskanen T."/>
            <person name="Noordeloos M.E."/>
            <person name="Ohm R.A."/>
            <person name="Ortiz-Santana B."/>
            <person name="Ovrebo C."/>
            <person name="Racz N."/>
            <person name="Riley R."/>
            <person name="Savchenko A."/>
            <person name="Shiryaev A."/>
            <person name="Soop K."/>
            <person name="Spirin V."/>
            <person name="Szebenyi C."/>
            <person name="Tomsovsky M."/>
            <person name="Tulloss R.E."/>
            <person name="Uehling J."/>
            <person name="Grigoriev I.V."/>
            <person name="Vagvolgyi C."/>
            <person name="Papp T."/>
            <person name="Martin F.M."/>
            <person name="Miettinen O."/>
            <person name="Hibbett D.S."/>
            <person name="Nagy L.G."/>
        </authorList>
    </citation>
    <scope>NUCLEOTIDE SEQUENCE [LARGE SCALE GENOMIC DNA]</scope>
    <source>
        <strain evidence="7 8">OMC1185</strain>
    </source>
</reference>
<gene>
    <name evidence="7" type="ORF">OE88DRAFT_1633867</name>
</gene>
<dbReference type="Gene3D" id="2.10.110.10">
    <property type="entry name" value="Cysteine Rich Protein"/>
    <property type="match status" value="3"/>
</dbReference>
<dbReference type="STRING" id="5364.A0A5C3N5Q6"/>
<keyword evidence="2" id="KW-0677">Repeat</keyword>
<evidence type="ECO:0000256" key="2">
    <source>
        <dbReference type="ARBA" id="ARBA00022737"/>
    </source>
</evidence>
<dbReference type="CDD" id="cd08368">
    <property type="entry name" value="LIM"/>
    <property type="match status" value="2"/>
</dbReference>
<evidence type="ECO:0000256" key="5">
    <source>
        <dbReference type="PROSITE-ProRule" id="PRU00125"/>
    </source>
</evidence>
<dbReference type="GO" id="GO:0030695">
    <property type="term" value="F:GTPase regulator activity"/>
    <property type="evidence" value="ECO:0007669"/>
    <property type="project" value="UniProtKB-ARBA"/>
</dbReference>
<organism evidence="7 8">
    <name type="scientific">Heliocybe sulcata</name>
    <dbReference type="NCBI Taxonomy" id="5364"/>
    <lineage>
        <taxon>Eukaryota</taxon>
        <taxon>Fungi</taxon>
        <taxon>Dikarya</taxon>
        <taxon>Basidiomycota</taxon>
        <taxon>Agaricomycotina</taxon>
        <taxon>Agaricomycetes</taxon>
        <taxon>Gloeophyllales</taxon>
        <taxon>Gloeophyllaceae</taxon>
        <taxon>Heliocybe</taxon>
    </lineage>
</organism>
<dbReference type="PANTHER" id="PTHR24205:SF16">
    <property type="entry name" value="GH01042P-RELATED"/>
    <property type="match status" value="1"/>
</dbReference>
<evidence type="ECO:0000256" key="1">
    <source>
        <dbReference type="ARBA" id="ARBA00022723"/>
    </source>
</evidence>
<feature type="non-terminal residue" evidence="7">
    <location>
        <position position="1"/>
    </location>
</feature>
<dbReference type="OrthoDB" id="15567at2759"/>
<dbReference type="GO" id="GO:0003712">
    <property type="term" value="F:transcription coregulator activity"/>
    <property type="evidence" value="ECO:0007669"/>
    <property type="project" value="TreeGrafter"/>
</dbReference>
<dbReference type="Proteomes" id="UP000305948">
    <property type="component" value="Unassembled WGS sequence"/>
</dbReference>
<evidence type="ECO:0000256" key="4">
    <source>
        <dbReference type="ARBA" id="ARBA00023038"/>
    </source>
</evidence>
<dbReference type="SMART" id="SM00132">
    <property type="entry name" value="LIM"/>
    <property type="match status" value="3"/>
</dbReference>
<dbReference type="Pfam" id="PF00412">
    <property type="entry name" value="LIM"/>
    <property type="match status" value="3"/>
</dbReference>
<dbReference type="InterPro" id="IPR001781">
    <property type="entry name" value="Znf_LIM"/>
</dbReference>
<proteinExistence type="predicted"/>
<evidence type="ECO:0000313" key="7">
    <source>
        <dbReference type="EMBL" id="TFK49071.1"/>
    </source>
</evidence>
<sequence>TCPACLKHILGRTVTALGARWHPVCFRCAGCSERLEHVSAAEGDGRVWCSLCWSEQFAPRCYHCQTPITEERFITLDDPALGKRVYHEQHFFCAECGDPFLDPSLSAPDVGVGFIVHKGHPYCEECHVRLRMPKCRRCGRAIRDGAQAVEALGGKWCWECFVCASCERPFEDPSYFVRDKKPFCEQCFSIMVRNEV</sequence>
<dbReference type="PROSITE" id="PS00478">
    <property type="entry name" value="LIM_DOMAIN_1"/>
    <property type="match status" value="1"/>
</dbReference>
<dbReference type="GO" id="GO:0046872">
    <property type="term" value="F:metal ion binding"/>
    <property type="evidence" value="ECO:0007669"/>
    <property type="project" value="UniProtKB-KW"/>
</dbReference>
<dbReference type="GO" id="GO:0005634">
    <property type="term" value="C:nucleus"/>
    <property type="evidence" value="ECO:0007669"/>
    <property type="project" value="TreeGrafter"/>
</dbReference>
<protein>
    <recommendedName>
        <fullName evidence="6">LIM zinc-binding domain-containing protein</fullName>
    </recommendedName>
</protein>
<evidence type="ECO:0000313" key="8">
    <source>
        <dbReference type="Proteomes" id="UP000305948"/>
    </source>
</evidence>
<dbReference type="PANTHER" id="PTHR24205">
    <property type="entry name" value="FOUR AND A HALF LIM DOMAINS PROTEIN"/>
    <property type="match status" value="1"/>
</dbReference>
<feature type="domain" description="LIM zinc-binding" evidence="6">
    <location>
        <begin position="133"/>
        <end position="194"/>
    </location>
</feature>
<keyword evidence="1 5" id="KW-0479">Metal-binding</keyword>
<dbReference type="PROSITE" id="PS50023">
    <property type="entry name" value="LIM_DOMAIN_2"/>
    <property type="match status" value="2"/>
</dbReference>
<evidence type="ECO:0000256" key="3">
    <source>
        <dbReference type="ARBA" id="ARBA00022833"/>
    </source>
</evidence>
<evidence type="ECO:0000259" key="6">
    <source>
        <dbReference type="PROSITE" id="PS50023"/>
    </source>
</evidence>
<dbReference type="EMBL" id="ML213517">
    <property type="protein sequence ID" value="TFK49071.1"/>
    <property type="molecule type" value="Genomic_DNA"/>
</dbReference>